<accession>E8N2B7</accession>
<reference evidence="2 3" key="1">
    <citation type="submission" date="2010-12" db="EMBL/GenBank/DDBJ databases">
        <title>Whole genome sequence of Anaerolinea thermophila UNI-1.</title>
        <authorList>
            <person name="Narita-Yamada S."/>
            <person name="Kishi E."/>
            <person name="Watanabe Y."/>
            <person name="Takasaki K."/>
            <person name="Ankai A."/>
            <person name="Oguchi A."/>
            <person name="Fukui S."/>
            <person name="Takahashi M."/>
            <person name="Yashiro I."/>
            <person name="Hosoyama A."/>
            <person name="Sekiguchi Y."/>
            <person name="Hanada S."/>
            <person name="Fujita N."/>
        </authorList>
    </citation>
    <scope>NUCLEOTIDE SEQUENCE [LARGE SCALE GENOMIC DNA]</scope>
    <source>
        <strain evidence="3">DSM 14523 / JCM 11388 / NBRC 100420 / UNI-1</strain>
    </source>
</reference>
<protein>
    <submittedName>
        <fullName evidence="2">Uncharacterized protein</fullName>
    </submittedName>
</protein>
<feature type="transmembrane region" description="Helical" evidence="1">
    <location>
        <begin position="31"/>
        <end position="61"/>
    </location>
</feature>
<proteinExistence type="predicted"/>
<dbReference type="KEGG" id="atm:ANT_06890"/>
<dbReference type="OrthoDB" id="4174975at2"/>
<keyword evidence="1" id="KW-0812">Transmembrane</keyword>
<dbReference type="AlphaFoldDB" id="E8N2B7"/>
<dbReference type="Proteomes" id="UP000008922">
    <property type="component" value="Chromosome"/>
</dbReference>
<dbReference type="RefSeq" id="WP_013559117.1">
    <property type="nucleotide sequence ID" value="NC_014960.1"/>
</dbReference>
<sequence>MEPTSLPDAQALAALQKRLNLERRFRSGVDWFFWIAGLSLINTIVFVLGGSMTFVVGLGLTQVVDAIGYVIAQETSGTTTTIIRAVAFVISLCISGIFVLFGVLGRKRQRWAIITGMVLYLLDGLIFLAFADFLPALFHAIALFGLWGGFSALRELIKLDQPLTPPTIEPV</sequence>
<evidence type="ECO:0000313" key="3">
    <source>
        <dbReference type="Proteomes" id="UP000008922"/>
    </source>
</evidence>
<keyword evidence="1" id="KW-0472">Membrane</keyword>
<organism evidence="2 3">
    <name type="scientific">Anaerolinea thermophila (strain DSM 14523 / JCM 11388 / NBRC 100420 / UNI-1)</name>
    <dbReference type="NCBI Taxonomy" id="926569"/>
    <lineage>
        <taxon>Bacteria</taxon>
        <taxon>Bacillati</taxon>
        <taxon>Chloroflexota</taxon>
        <taxon>Anaerolineae</taxon>
        <taxon>Anaerolineales</taxon>
        <taxon>Anaerolineaceae</taxon>
        <taxon>Anaerolinea</taxon>
    </lineage>
</organism>
<feature type="transmembrane region" description="Helical" evidence="1">
    <location>
        <begin position="111"/>
        <end position="130"/>
    </location>
</feature>
<name>E8N2B7_ANATU</name>
<dbReference type="eggNOG" id="ENOG50336D4">
    <property type="taxonomic scope" value="Bacteria"/>
</dbReference>
<keyword evidence="3" id="KW-1185">Reference proteome</keyword>
<gene>
    <name evidence="2" type="ordered locus">ANT_06890</name>
</gene>
<feature type="transmembrane region" description="Helical" evidence="1">
    <location>
        <begin position="136"/>
        <end position="153"/>
    </location>
</feature>
<evidence type="ECO:0000256" key="1">
    <source>
        <dbReference type="SAM" id="Phobius"/>
    </source>
</evidence>
<feature type="transmembrane region" description="Helical" evidence="1">
    <location>
        <begin position="81"/>
        <end position="104"/>
    </location>
</feature>
<dbReference type="STRING" id="926569.ANT_06890"/>
<dbReference type="EMBL" id="AP012029">
    <property type="protein sequence ID" value="BAJ62723.1"/>
    <property type="molecule type" value="Genomic_DNA"/>
</dbReference>
<dbReference type="HOGENOM" id="CLU_1592427_0_0_0"/>
<keyword evidence="1" id="KW-1133">Transmembrane helix</keyword>
<evidence type="ECO:0000313" key="2">
    <source>
        <dbReference type="EMBL" id="BAJ62723.1"/>
    </source>
</evidence>
<dbReference type="InParanoid" id="E8N2B7"/>